<dbReference type="GO" id="GO:0005743">
    <property type="term" value="C:mitochondrial inner membrane"/>
    <property type="evidence" value="ECO:0007669"/>
    <property type="project" value="UniProtKB-SubCell"/>
</dbReference>
<evidence type="ECO:0000256" key="2">
    <source>
        <dbReference type="ARBA" id="ARBA00009584"/>
    </source>
</evidence>
<feature type="domain" description="EF-hand" evidence="15">
    <location>
        <begin position="700"/>
        <end position="735"/>
    </location>
</feature>
<keyword evidence="4" id="KW-0050">Antiport</keyword>
<dbReference type="InterPro" id="IPR002048">
    <property type="entry name" value="EF_hand_dom"/>
</dbReference>
<dbReference type="Pfam" id="PF07766">
    <property type="entry name" value="LETM1_RBD"/>
    <property type="match status" value="1"/>
</dbReference>
<dbReference type="GO" id="GO:0005509">
    <property type="term" value="F:calcium ion binding"/>
    <property type="evidence" value="ECO:0007669"/>
    <property type="project" value="InterPro"/>
</dbReference>
<dbReference type="AlphaFoldDB" id="W4FVP2"/>
<keyword evidence="6" id="KW-0999">Mitochondrion inner membrane</keyword>
<dbReference type="PROSITE" id="PS50222">
    <property type="entry name" value="EF_HAND_2"/>
    <property type="match status" value="2"/>
</dbReference>
<dbReference type="GO" id="GO:0015297">
    <property type="term" value="F:antiporter activity"/>
    <property type="evidence" value="ECO:0007669"/>
    <property type="project" value="UniProtKB-KW"/>
</dbReference>
<evidence type="ECO:0000256" key="5">
    <source>
        <dbReference type="ARBA" id="ARBA00022692"/>
    </source>
</evidence>
<keyword evidence="9 12" id="KW-0496">Mitochondrion</keyword>
<keyword evidence="4" id="KW-0813">Transport</keyword>
<accession>W4FVP2</accession>
<dbReference type="InterPro" id="IPR044202">
    <property type="entry name" value="LETM1/MDM38-like"/>
</dbReference>
<sequence>MLRVAFHAAPRRASASSSRGNHHFGAWDHLHRMHATALTSSSDHHDDKSTLKFRPLVAPSLNAAYAYSLGFTSAPRHPRLVGQARWMSTDAAKKAVVSNVLARRSSTRVAQQEDRLDKALEKVGERGFQVKDLQNLDLNVSAKAWAFIKSTPALVVGGAATVQEWVRILVKEPERARAWLKQLKESINHELKHYWVGSKLLYAELSTSTRILRRILKGNALTRREKKQLQRTVADILRLIPFAFFLIVPFMELALPFALKLFPNMLPSTFKHAFQREEDMKRQLQLRVSLAEFLQDTVKDVMQTTHETEGVAEEKRATAKEVMSFVERAQRGEPLTSEETLKIAGLFNDEITLDNISRPQLVGMCRYMGVNPYGNDNFLRFQLRMKIAALKKDDQQIIWEGLDSLDKEELQIACMERGMRATGLTKAGYVKQMKQWLDLSINKNVPASLLILSRAMNITSVENPEAALAASMSSMDEELVTEVALAAKTAAAADSTLEKMQLKELQLESIRYQNEMIADEEKLREDMKKKSDVDAKKKQEDEEVDKHHITDEFVEVTQVEAAPTHAPPVDRVSVVEAVPMHVFEDERKLTLEEVSALETLAFKSIVEKERQVMAKMKLDKSVMDVQGLLAAGRIGAEKENKTADRMLKKLDSMLLKLEVELEQVDKDVGDRLNILDRDSDGVVDVTEFKTAVMTILRKNKTEDAAEWIVGQIDEDKDGKISLDELVKWVEQKRDLLEATGELSPHRDETLDQDILKEVTTLKRTESKKTAAAAAAAASATDKMTPA</sequence>
<feature type="region of interest" description="Disordered" evidence="13">
    <location>
        <begin position="523"/>
        <end position="544"/>
    </location>
</feature>
<dbReference type="InterPro" id="IPR033122">
    <property type="entry name" value="LETM1-like_RBD"/>
</dbReference>
<dbReference type="PROSITE" id="PS51758">
    <property type="entry name" value="LETM1_RBD"/>
    <property type="match status" value="1"/>
</dbReference>
<keyword evidence="8 14" id="KW-1133">Transmembrane helix</keyword>
<evidence type="ECO:0000256" key="9">
    <source>
        <dbReference type="ARBA" id="ARBA00023128"/>
    </source>
</evidence>
<dbReference type="GO" id="GO:0043022">
    <property type="term" value="F:ribosome binding"/>
    <property type="evidence" value="ECO:0007669"/>
    <property type="project" value="InterPro"/>
</dbReference>
<keyword evidence="7" id="KW-0106">Calcium</keyword>
<dbReference type="PANTHER" id="PTHR14009:SF1">
    <property type="entry name" value="MITOCHONDRIAL PROTON_CALCIUM EXCHANGER PROTEIN"/>
    <property type="match status" value="1"/>
</dbReference>
<dbReference type="SMART" id="SM00054">
    <property type="entry name" value="EFh"/>
    <property type="match status" value="2"/>
</dbReference>
<evidence type="ECO:0000256" key="12">
    <source>
        <dbReference type="PROSITE-ProRule" id="PRU01094"/>
    </source>
</evidence>
<evidence type="ECO:0000256" key="1">
    <source>
        <dbReference type="ARBA" id="ARBA00004434"/>
    </source>
</evidence>
<dbReference type="STRING" id="112090.W4FVP2"/>
<dbReference type="InterPro" id="IPR011992">
    <property type="entry name" value="EF-hand-dom_pair"/>
</dbReference>
<dbReference type="CDD" id="cd00051">
    <property type="entry name" value="EFh"/>
    <property type="match status" value="1"/>
</dbReference>
<evidence type="ECO:0000256" key="14">
    <source>
        <dbReference type="SAM" id="Phobius"/>
    </source>
</evidence>
<feature type="domain" description="EF-hand" evidence="15">
    <location>
        <begin position="663"/>
        <end position="698"/>
    </location>
</feature>
<dbReference type="GO" id="GO:0030003">
    <property type="term" value="P:intracellular monoatomic cation homeostasis"/>
    <property type="evidence" value="ECO:0007669"/>
    <property type="project" value="TreeGrafter"/>
</dbReference>
<organism evidence="17">
    <name type="scientific">Aphanomyces astaci</name>
    <name type="common">Crayfish plague agent</name>
    <dbReference type="NCBI Taxonomy" id="112090"/>
    <lineage>
        <taxon>Eukaryota</taxon>
        <taxon>Sar</taxon>
        <taxon>Stramenopiles</taxon>
        <taxon>Oomycota</taxon>
        <taxon>Saprolegniomycetes</taxon>
        <taxon>Saprolegniales</taxon>
        <taxon>Verrucalvaceae</taxon>
        <taxon>Aphanomyces</taxon>
    </lineage>
</organism>
<dbReference type="EMBL" id="KI913164">
    <property type="protein sequence ID" value="ETV70708.1"/>
    <property type="molecule type" value="Genomic_DNA"/>
</dbReference>
<protein>
    <recommendedName>
        <fullName evidence="3">Mitochondrial proton/calcium exchanger protein</fullName>
    </recommendedName>
    <alternativeName>
        <fullName evidence="11">Leucine zipper-EF-hand-containing transmembrane protein 1</fullName>
    </alternativeName>
</protein>
<evidence type="ECO:0000259" key="15">
    <source>
        <dbReference type="PROSITE" id="PS50222"/>
    </source>
</evidence>
<evidence type="ECO:0000256" key="7">
    <source>
        <dbReference type="ARBA" id="ARBA00022837"/>
    </source>
</evidence>
<dbReference type="PANTHER" id="PTHR14009">
    <property type="entry name" value="LEUCINE ZIPPER-EF-HAND CONTAINING TRANSMEMBRANE PROTEIN"/>
    <property type="match status" value="1"/>
</dbReference>
<evidence type="ECO:0000313" key="17">
    <source>
        <dbReference type="EMBL" id="ETV70708.1"/>
    </source>
</evidence>
<evidence type="ECO:0000256" key="4">
    <source>
        <dbReference type="ARBA" id="ARBA00022449"/>
    </source>
</evidence>
<evidence type="ECO:0000256" key="8">
    <source>
        <dbReference type="ARBA" id="ARBA00022989"/>
    </source>
</evidence>
<comment type="similarity">
    <text evidence="2">Belongs to the LETM1 family.</text>
</comment>
<evidence type="ECO:0000256" key="11">
    <source>
        <dbReference type="ARBA" id="ARBA00031360"/>
    </source>
</evidence>
<dbReference type="Pfam" id="PF13499">
    <property type="entry name" value="EF-hand_7"/>
    <property type="match status" value="1"/>
</dbReference>
<feature type="region of interest" description="Disordered" evidence="13">
    <location>
        <begin position="1"/>
        <end position="20"/>
    </location>
</feature>
<reference evidence="17" key="1">
    <citation type="submission" date="2013-12" db="EMBL/GenBank/DDBJ databases">
        <title>The Genome Sequence of Aphanomyces astaci APO3.</title>
        <authorList>
            <consortium name="The Broad Institute Genomics Platform"/>
            <person name="Russ C."/>
            <person name="Tyler B."/>
            <person name="van West P."/>
            <person name="Dieguez-Uribeondo J."/>
            <person name="Young S.K."/>
            <person name="Zeng Q."/>
            <person name="Gargeya S."/>
            <person name="Fitzgerald M."/>
            <person name="Abouelleil A."/>
            <person name="Alvarado L."/>
            <person name="Chapman S.B."/>
            <person name="Gainer-Dewar J."/>
            <person name="Goldberg J."/>
            <person name="Griggs A."/>
            <person name="Gujja S."/>
            <person name="Hansen M."/>
            <person name="Howarth C."/>
            <person name="Imamovic A."/>
            <person name="Ireland A."/>
            <person name="Larimer J."/>
            <person name="McCowan C."/>
            <person name="Murphy C."/>
            <person name="Pearson M."/>
            <person name="Poon T.W."/>
            <person name="Priest M."/>
            <person name="Roberts A."/>
            <person name="Saif S."/>
            <person name="Shea T."/>
            <person name="Sykes S."/>
            <person name="Wortman J."/>
            <person name="Nusbaum C."/>
            <person name="Birren B."/>
        </authorList>
    </citation>
    <scope>NUCLEOTIDE SEQUENCE [LARGE SCALE GENOMIC DNA]</scope>
    <source>
        <strain evidence="17">APO3</strain>
    </source>
</reference>
<keyword evidence="5 14" id="KW-0812">Transmembrane</keyword>
<evidence type="ECO:0000259" key="16">
    <source>
        <dbReference type="PROSITE" id="PS51758"/>
    </source>
</evidence>
<dbReference type="OrthoDB" id="275278at2759"/>
<gene>
    <name evidence="17" type="ORF">H257_13806</name>
</gene>
<dbReference type="PROSITE" id="PS00018">
    <property type="entry name" value="EF_HAND_1"/>
    <property type="match status" value="2"/>
</dbReference>
<evidence type="ECO:0000256" key="6">
    <source>
        <dbReference type="ARBA" id="ARBA00022792"/>
    </source>
</evidence>
<evidence type="ECO:0000256" key="10">
    <source>
        <dbReference type="ARBA" id="ARBA00023136"/>
    </source>
</evidence>
<dbReference type="GeneID" id="20815802"/>
<name>W4FVP2_APHAT</name>
<dbReference type="RefSeq" id="XP_009839772.1">
    <property type="nucleotide sequence ID" value="XM_009841470.1"/>
</dbReference>
<feature type="domain" description="Letm1 RBD" evidence="16">
    <location>
        <begin position="282"/>
        <end position="505"/>
    </location>
</feature>
<dbReference type="InterPro" id="IPR018247">
    <property type="entry name" value="EF_Hand_1_Ca_BS"/>
</dbReference>
<evidence type="ECO:0000256" key="13">
    <source>
        <dbReference type="SAM" id="MobiDB-lite"/>
    </source>
</evidence>
<feature type="transmembrane region" description="Helical" evidence="14">
    <location>
        <begin position="236"/>
        <end position="259"/>
    </location>
</feature>
<dbReference type="VEuPathDB" id="FungiDB:H257_13806"/>
<proteinExistence type="inferred from homology"/>
<keyword evidence="10 14" id="KW-0472">Membrane</keyword>
<dbReference type="SUPFAM" id="SSF47473">
    <property type="entry name" value="EF-hand"/>
    <property type="match status" value="1"/>
</dbReference>
<dbReference type="Gene3D" id="1.10.238.10">
    <property type="entry name" value="EF-hand"/>
    <property type="match status" value="1"/>
</dbReference>
<evidence type="ECO:0000256" key="3">
    <source>
        <dbReference type="ARBA" id="ARBA00020557"/>
    </source>
</evidence>
<comment type="subcellular location">
    <subcellularLocation>
        <location evidence="1">Mitochondrion inner membrane</location>
        <topology evidence="1">Single-pass membrane protein</topology>
    </subcellularLocation>
</comment>